<dbReference type="EMBL" id="PDKO01000002">
    <property type="protein sequence ID" value="RXJ64198.1"/>
    <property type="molecule type" value="Genomic_DNA"/>
</dbReference>
<dbReference type="PRINTS" id="PR00078">
    <property type="entry name" value="G3PDHDRGNASE"/>
</dbReference>
<evidence type="ECO:0000313" key="12">
    <source>
        <dbReference type="Proteomes" id="UP000290191"/>
    </source>
</evidence>
<dbReference type="InterPro" id="IPR020830">
    <property type="entry name" value="GlycerAld_3-P_DH_AS"/>
</dbReference>
<evidence type="ECO:0000259" key="10">
    <source>
        <dbReference type="SMART" id="SM00846"/>
    </source>
</evidence>
<dbReference type="CDD" id="cd18126">
    <property type="entry name" value="GAPDH_I_C"/>
    <property type="match status" value="1"/>
</dbReference>
<dbReference type="GO" id="GO:0016620">
    <property type="term" value="F:oxidoreductase activity, acting on the aldehyde or oxo group of donors, NAD or NADP as acceptor"/>
    <property type="evidence" value="ECO:0007669"/>
    <property type="project" value="InterPro"/>
</dbReference>
<protein>
    <recommendedName>
        <fullName evidence="9">Glyceraldehyde-3-phosphate dehydrogenase</fullName>
        <ecNumber evidence="9">1.2.1.-</ecNumber>
    </recommendedName>
</protein>
<dbReference type="SUPFAM" id="SSF55347">
    <property type="entry name" value="Glyceraldehyde-3-phosphate dehydrogenase-like, C-terminal domain"/>
    <property type="match status" value="1"/>
</dbReference>
<feature type="binding site" evidence="5">
    <location>
        <begin position="211"/>
        <end position="212"/>
    </location>
    <ligand>
        <name>D-glyceraldehyde 3-phosphate</name>
        <dbReference type="ChEBI" id="CHEBI:59776"/>
    </ligand>
</feature>
<keyword evidence="12" id="KW-1185">Reference proteome</keyword>
<evidence type="ECO:0000313" key="11">
    <source>
        <dbReference type="EMBL" id="RXJ64198.1"/>
    </source>
</evidence>
<keyword evidence="6" id="KW-0520">NAD</keyword>
<dbReference type="InterPro" id="IPR020831">
    <property type="entry name" value="GlycerAld/Erythrose_P_DH"/>
</dbReference>
<evidence type="ECO:0000256" key="7">
    <source>
        <dbReference type="PIRSR" id="PIRSR000149-4"/>
    </source>
</evidence>
<dbReference type="Pfam" id="PF00044">
    <property type="entry name" value="Gp_dh_N"/>
    <property type="match status" value="1"/>
</dbReference>
<dbReference type="AlphaFoldDB" id="A0A4V1LQC3"/>
<dbReference type="InterPro" id="IPR020829">
    <property type="entry name" value="GlycerAld_3-P_DH_cat"/>
</dbReference>
<feature type="binding site" evidence="5">
    <location>
        <position position="182"/>
    </location>
    <ligand>
        <name>D-glyceraldehyde 3-phosphate</name>
        <dbReference type="ChEBI" id="CHEBI:59776"/>
    </ligand>
</feature>
<reference evidence="11 12" key="1">
    <citation type="submission" date="2017-10" db="EMBL/GenBank/DDBJ databases">
        <title>Genomics of the genus Arcobacter.</title>
        <authorList>
            <person name="Perez-Cataluna A."/>
            <person name="Figueras M.J."/>
        </authorList>
    </citation>
    <scope>NUCLEOTIDE SEQUENCE [LARGE SCALE GENOMIC DNA]</scope>
    <source>
        <strain evidence="11 12">DSM 24636</strain>
    </source>
</reference>
<evidence type="ECO:0000256" key="1">
    <source>
        <dbReference type="ARBA" id="ARBA00007406"/>
    </source>
</evidence>
<dbReference type="GO" id="GO:0050661">
    <property type="term" value="F:NADP binding"/>
    <property type="evidence" value="ECO:0007669"/>
    <property type="project" value="InterPro"/>
</dbReference>
<feature type="binding site" evidence="5">
    <location>
        <position position="234"/>
    </location>
    <ligand>
        <name>D-glyceraldehyde 3-phosphate</name>
        <dbReference type="ChEBI" id="CHEBI:59776"/>
    </ligand>
</feature>
<sequence length="333" mass="36361">MAVKVAINGFGRIGRCVARIIEKRDDVELVAVNDTATPEMLEYITKYDTVHGTFDGEVKVENGFLKMGKVNAKLYSTRDAKELTFSKDCGAQVVLECTGAYLTQEKCQVHLDNGAKKVVMSAPAKDENTPTYVMGVNNDQYKGEAIISNASCTTNCLGPVAKIIDDAFGIEKGLMTTIHSYTNDQNILDVKHKKDKRRSRAGALNMIPTTTGAAKAMKLIMPKLDGKLHGQSVRVPTPNVSMVDVNFIISKPTTKEELNALFEAKAEELAGVVAVDNDMMVSSDLVGNTNSTIIAADLTQVIDGNMIKVMTWYDNEWGYSSRLVDMAVFVSNK</sequence>
<feature type="active site" description="Nucleophile" evidence="4">
    <location>
        <position position="152"/>
    </location>
</feature>
<proteinExistence type="inferred from homology"/>
<dbReference type="GO" id="GO:0006006">
    <property type="term" value="P:glucose metabolic process"/>
    <property type="evidence" value="ECO:0007669"/>
    <property type="project" value="InterPro"/>
</dbReference>
<dbReference type="PROSITE" id="PS00071">
    <property type="entry name" value="GAPDH"/>
    <property type="match status" value="1"/>
</dbReference>
<evidence type="ECO:0000256" key="3">
    <source>
        <dbReference type="ARBA" id="ARBA00023002"/>
    </source>
</evidence>
<dbReference type="PIRSF" id="PIRSF000149">
    <property type="entry name" value="GAP_DH"/>
    <property type="match status" value="1"/>
</dbReference>
<feature type="binding site" evidence="5">
    <location>
        <begin position="151"/>
        <end position="153"/>
    </location>
    <ligand>
        <name>D-glyceraldehyde 3-phosphate</name>
        <dbReference type="ChEBI" id="CHEBI:59776"/>
    </ligand>
</feature>
<dbReference type="FunFam" id="3.40.50.720:FF:000001">
    <property type="entry name" value="Glyceraldehyde-3-phosphate dehydrogenase"/>
    <property type="match status" value="1"/>
</dbReference>
<dbReference type="EC" id="1.2.1.-" evidence="9"/>
<organism evidence="11 12">
    <name type="scientific">Halarcobacter anaerophilus</name>
    <dbReference type="NCBI Taxonomy" id="877500"/>
    <lineage>
        <taxon>Bacteria</taxon>
        <taxon>Pseudomonadati</taxon>
        <taxon>Campylobacterota</taxon>
        <taxon>Epsilonproteobacteria</taxon>
        <taxon>Campylobacterales</taxon>
        <taxon>Arcobacteraceae</taxon>
        <taxon>Halarcobacter</taxon>
    </lineage>
</organism>
<name>A0A4V1LQC3_9BACT</name>
<evidence type="ECO:0000256" key="9">
    <source>
        <dbReference type="RuleBase" id="RU361160"/>
    </source>
</evidence>
<feature type="site" description="Activates thiol group during catalysis" evidence="7">
    <location>
        <position position="179"/>
    </location>
</feature>
<accession>A0A4V1LQC3</accession>
<dbReference type="InterPro" id="IPR006424">
    <property type="entry name" value="Glyceraldehyde-3-P_DH_1"/>
</dbReference>
<dbReference type="Proteomes" id="UP000290191">
    <property type="component" value="Unassembled WGS sequence"/>
</dbReference>
<dbReference type="PANTHER" id="PTHR43148">
    <property type="entry name" value="GLYCERALDEHYDE-3-PHOSPHATE DEHYDROGENASE 2"/>
    <property type="match status" value="1"/>
</dbReference>
<comment type="caution">
    <text evidence="11">The sequence shown here is derived from an EMBL/GenBank/DDBJ whole genome shotgun (WGS) entry which is preliminary data.</text>
</comment>
<evidence type="ECO:0000256" key="6">
    <source>
        <dbReference type="PIRSR" id="PIRSR000149-3"/>
    </source>
</evidence>
<feature type="binding site" evidence="6">
    <location>
        <position position="34"/>
    </location>
    <ligand>
        <name>NAD(+)</name>
        <dbReference type="ChEBI" id="CHEBI:57540"/>
    </ligand>
</feature>
<dbReference type="GO" id="GO:0051287">
    <property type="term" value="F:NAD binding"/>
    <property type="evidence" value="ECO:0007669"/>
    <property type="project" value="InterPro"/>
</dbReference>
<dbReference type="Gene3D" id="3.30.360.10">
    <property type="entry name" value="Dihydrodipicolinate Reductase, domain 2"/>
    <property type="match status" value="1"/>
</dbReference>
<dbReference type="Pfam" id="PF02800">
    <property type="entry name" value="Gp_dh_C"/>
    <property type="match status" value="1"/>
</dbReference>
<dbReference type="CDD" id="cd05214">
    <property type="entry name" value="GAPDH_I_N"/>
    <property type="match status" value="1"/>
</dbReference>
<dbReference type="NCBIfam" id="TIGR01534">
    <property type="entry name" value="GAPDH-I"/>
    <property type="match status" value="1"/>
</dbReference>
<keyword evidence="3 9" id="KW-0560">Oxidoreductase</keyword>
<feature type="binding site" evidence="6">
    <location>
        <position position="315"/>
    </location>
    <ligand>
        <name>NAD(+)</name>
        <dbReference type="ChEBI" id="CHEBI:57540"/>
    </ligand>
</feature>
<comment type="similarity">
    <text evidence="1 8">Belongs to the glyceraldehyde-3-phosphate dehydrogenase family.</text>
</comment>
<dbReference type="RefSeq" id="WP_129081512.1">
    <property type="nucleotide sequence ID" value="NZ_CP041070.1"/>
</dbReference>
<gene>
    <name evidence="11" type="primary">gap</name>
    <name evidence="11" type="ORF">CRV06_04490</name>
</gene>
<feature type="binding site" evidence="6">
    <location>
        <position position="121"/>
    </location>
    <ligand>
        <name>NAD(+)</name>
        <dbReference type="ChEBI" id="CHEBI:57540"/>
    </ligand>
</feature>
<feature type="binding site" evidence="6">
    <location>
        <position position="78"/>
    </location>
    <ligand>
        <name>NAD(+)</name>
        <dbReference type="ChEBI" id="CHEBI:57540"/>
    </ligand>
</feature>
<evidence type="ECO:0000256" key="8">
    <source>
        <dbReference type="RuleBase" id="RU000397"/>
    </source>
</evidence>
<comment type="subunit">
    <text evidence="2">Homotetramer.</text>
</comment>
<feature type="domain" description="Glyceraldehyde 3-phosphate dehydrogenase NAD(P) binding" evidence="10">
    <location>
        <begin position="3"/>
        <end position="152"/>
    </location>
</feature>
<dbReference type="SUPFAM" id="SSF51735">
    <property type="entry name" value="NAD(P)-binding Rossmann-fold domains"/>
    <property type="match status" value="1"/>
</dbReference>
<dbReference type="SMART" id="SM00846">
    <property type="entry name" value="Gp_dh_N"/>
    <property type="match status" value="1"/>
</dbReference>
<dbReference type="FunFam" id="3.30.360.10:FF:000002">
    <property type="entry name" value="Glyceraldehyde-3-phosphate dehydrogenase"/>
    <property type="match status" value="1"/>
</dbReference>
<evidence type="ECO:0000256" key="2">
    <source>
        <dbReference type="ARBA" id="ARBA00011881"/>
    </source>
</evidence>
<evidence type="ECO:0000256" key="4">
    <source>
        <dbReference type="PIRSR" id="PIRSR000149-1"/>
    </source>
</evidence>
<keyword evidence="6" id="KW-0547">Nucleotide-binding</keyword>
<dbReference type="STRING" id="877500.GCA_000935065_01358"/>
<evidence type="ECO:0000256" key="5">
    <source>
        <dbReference type="PIRSR" id="PIRSR000149-2"/>
    </source>
</evidence>
<feature type="binding site" evidence="6">
    <location>
        <begin position="12"/>
        <end position="13"/>
    </location>
    <ligand>
        <name>NAD(+)</name>
        <dbReference type="ChEBI" id="CHEBI:57540"/>
    </ligand>
</feature>
<dbReference type="InterPro" id="IPR020828">
    <property type="entry name" value="GlycerAld_3-P_DH_NAD(P)-bd"/>
</dbReference>
<dbReference type="Gene3D" id="3.40.50.720">
    <property type="entry name" value="NAD(P)-binding Rossmann-like Domain"/>
    <property type="match status" value="1"/>
</dbReference>
<dbReference type="OrthoDB" id="9803304at2"/>
<dbReference type="InterPro" id="IPR036291">
    <property type="entry name" value="NAD(P)-bd_dom_sf"/>
</dbReference>